<dbReference type="EMBL" id="JAWDJW010001161">
    <property type="protein sequence ID" value="KAK3079409.1"/>
    <property type="molecule type" value="Genomic_DNA"/>
</dbReference>
<gene>
    <name evidence="1" type="ORF">LTS18_004930</name>
</gene>
<proteinExistence type="predicted"/>
<evidence type="ECO:0000313" key="2">
    <source>
        <dbReference type="Proteomes" id="UP001186974"/>
    </source>
</evidence>
<reference evidence="1" key="1">
    <citation type="submission" date="2024-09" db="EMBL/GenBank/DDBJ databases">
        <title>Black Yeasts Isolated from many extreme environments.</title>
        <authorList>
            <person name="Coleine C."/>
            <person name="Stajich J.E."/>
            <person name="Selbmann L."/>
        </authorList>
    </citation>
    <scope>NUCLEOTIDE SEQUENCE</scope>
    <source>
        <strain evidence="1">CCFEE 5737</strain>
    </source>
</reference>
<sequence>MAPTPQPPHLGAVGIGVSSMENSLAFYTTVLGLTVTSTVDVAPWYEKVLSWPNDSSGGPSVVLMYYKSGKSPRNQTGKLVFYVDDVKATMQKLRTEGKRYGVKVVMDSFTGEGMGAGAAGFEAIGMVKDPDGFVLEFLPRGALRSKI</sequence>
<protein>
    <submittedName>
        <fullName evidence="1">Uncharacterized protein</fullName>
    </submittedName>
</protein>
<name>A0ACC3DRY7_9PEZI</name>
<accession>A0ACC3DRY7</accession>
<evidence type="ECO:0000313" key="1">
    <source>
        <dbReference type="EMBL" id="KAK3079409.1"/>
    </source>
</evidence>
<dbReference type="Proteomes" id="UP001186974">
    <property type="component" value="Unassembled WGS sequence"/>
</dbReference>
<organism evidence="1 2">
    <name type="scientific">Coniosporium uncinatum</name>
    <dbReference type="NCBI Taxonomy" id="93489"/>
    <lineage>
        <taxon>Eukaryota</taxon>
        <taxon>Fungi</taxon>
        <taxon>Dikarya</taxon>
        <taxon>Ascomycota</taxon>
        <taxon>Pezizomycotina</taxon>
        <taxon>Dothideomycetes</taxon>
        <taxon>Dothideomycetes incertae sedis</taxon>
        <taxon>Coniosporium</taxon>
    </lineage>
</organism>
<comment type="caution">
    <text evidence="1">The sequence shown here is derived from an EMBL/GenBank/DDBJ whole genome shotgun (WGS) entry which is preliminary data.</text>
</comment>
<keyword evidence="2" id="KW-1185">Reference proteome</keyword>